<evidence type="ECO:0000313" key="3">
    <source>
        <dbReference type="EMBL" id="CCI41269.1"/>
    </source>
</evidence>
<dbReference type="AlphaFoldDB" id="A0A024G4N6"/>
<proteinExistence type="predicted"/>
<reference evidence="3 4" key="1">
    <citation type="submission" date="2012-05" db="EMBL/GenBank/DDBJ databases">
        <title>Recombination and specialization in a pathogen metapopulation.</title>
        <authorList>
            <person name="Gardiner A."/>
            <person name="Kemen E."/>
            <person name="Schultz-Larsen T."/>
            <person name="MacLean D."/>
            <person name="Van Oosterhout C."/>
            <person name="Jones J.D.G."/>
        </authorList>
    </citation>
    <scope>NUCLEOTIDE SEQUENCE [LARGE SCALE GENOMIC DNA]</scope>
    <source>
        <strain evidence="3 4">Ac Nc2</strain>
    </source>
</reference>
<gene>
    <name evidence="3" type="ORF">BN9_020530</name>
</gene>
<keyword evidence="4" id="KW-1185">Reference proteome</keyword>
<dbReference type="Proteomes" id="UP000053237">
    <property type="component" value="Unassembled WGS sequence"/>
</dbReference>
<evidence type="ECO:0000256" key="1">
    <source>
        <dbReference type="SAM" id="MobiDB-lite"/>
    </source>
</evidence>
<sequence>MKKMARSPSTRVYPQIDSTVPLPVHYSFEPCTILPKVDPSRCWVSVFIADDRRLAKCVSFLVRAHPYMTLIFISNIYVASVSNVFADSSLCLWANISVFIMTFLEVCCWWLLFSIDITKLIIRTYEFWYLTVLNIGTQAVYIQMTGDFRVLFFFMAFVGYQGVFFSDANVYFRREEMLFMTFVAPVCVFMVALTQVNLVKWSTKTSYRVGEALFHDSDLAVGTLAIIVLFLLVKVAKSKDLMLRKQHTLHVHTLQMYRAEITLRRQNKDLEPKKRPQSTNEGAHSLSLHKCAC</sequence>
<feature type="transmembrane region" description="Helical" evidence="2">
    <location>
        <begin position="150"/>
        <end position="172"/>
    </location>
</feature>
<accession>A0A024G4N6</accession>
<keyword evidence="2" id="KW-0472">Membrane</keyword>
<organism evidence="3 4">
    <name type="scientific">Albugo candida</name>
    <dbReference type="NCBI Taxonomy" id="65357"/>
    <lineage>
        <taxon>Eukaryota</taxon>
        <taxon>Sar</taxon>
        <taxon>Stramenopiles</taxon>
        <taxon>Oomycota</taxon>
        <taxon>Peronosporomycetes</taxon>
        <taxon>Albuginales</taxon>
        <taxon>Albuginaceae</taxon>
        <taxon>Albugo</taxon>
    </lineage>
</organism>
<dbReference type="InParanoid" id="A0A024G4N6"/>
<dbReference type="OrthoDB" id="120491at2759"/>
<feature type="transmembrane region" description="Helical" evidence="2">
    <location>
        <begin position="219"/>
        <end position="236"/>
    </location>
</feature>
<keyword evidence="2" id="KW-0812">Transmembrane</keyword>
<feature type="transmembrane region" description="Helical" evidence="2">
    <location>
        <begin position="92"/>
        <end position="115"/>
    </location>
</feature>
<protein>
    <submittedName>
        <fullName evidence="3">Uncharacterized protein</fullName>
    </submittedName>
</protein>
<comment type="caution">
    <text evidence="3">The sequence shown here is derived from an EMBL/GenBank/DDBJ whole genome shotgun (WGS) entry which is preliminary data.</text>
</comment>
<dbReference type="EMBL" id="CAIX01000017">
    <property type="protein sequence ID" value="CCI41269.1"/>
    <property type="molecule type" value="Genomic_DNA"/>
</dbReference>
<feature type="transmembrane region" description="Helical" evidence="2">
    <location>
        <begin position="67"/>
        <end position="86"/>
    </location>
</feature>
<evidence type="ECO:0000313" key="4">
    <source>
        <dbReference type="Proteomes" id="UP000053237"/>
    </source>
</evidence>
<name>A0A024G4N6_9STRA</name>
<feature type="transmembrane region" description="Helical" evidence="2">
    <location>
        <begin position="179"/>
        <end position="199"/>
    </location>
</feature>
<keyword evidence="2" id="KW-1133">Transmembrane helix</keyword>
<feature type="region of interest" description="Disordered" evidence="1">
    <location>
        <begin position="268"/>
        <end position="293"/>
    </location>
</feature>
<feature type="transmembrane region" description="Helical" evidence="2">
    <location>
        <begin position="127"/>
        <end position="144"/>
    </location>
</feature>
<evidence type="ECO:0000256" key="2">
    <source>
        <dbReference type="SAM" id="Phobius"/>
    </source>
</evidence>